<sequence length="328" mass="37225">MASRVNVQEIVRCNPLQVPEKFLISRREEDEPKSTADAFDLSSRIPIIDLSLLSRGHKEELNKLDQACKEWGFFQVVNHGVATEVLQGMKDATVKFFELPLEEKNNIRFPPANGRNLEFWPDSPNGFKEIIEEYSSEVKRVGEELIESLSTIMGMEKDTLLGLHKELFQTLRVNYIPPCCRPEKVLGIRPHSDVTTITVLMQEDSVIGLQIRKDGQWVPVKPIPSAFVVNVGDVIEIWSNGKYKSVEHRAVPNESKARLSYASFIFPHFDDEIEPIDHLVESSRMYKKVKYGDYLVKAMTEDFIGKEHTGMAKIGSSADVAVLLTHLL</sequence>
<dbReference type="Proteomes" id="UP000315295">
    <property type="component" value="Unassembled WGS sequence"/>
</dbReference>
<dbReference type="PROSITE" id="PS51471">
    <property type="entry name" value="FE2OG_OXY"/>
    <property type="match status" value="1"/>
</dbReference>
<dbReference type="STRING" id="106549.A0A540KL94"/>
<gene>
    <name evidence="7" type="ORF">C1H46_039509</name>
</gene>
<evidence type="ECO:0000256" key="2">
    <source>
        <dbReference type="ARBA" id="ARBA00022723"/>
    </source>
</evidence>
<dbReference type="InterPro" id="IPR027443">
    <property type="entry name" value="IPNS-like_sf"/>
</dbReference>
<evidence type="ECO:0000313" key="8">
    <source>
        <dbReference type="Proteomes" id="UP000315295"/>
    </source>
</evidence>
<evidence type="ECO:0000256" key="1">
    <source>
        <dbReference type="ARBA" id="ARBA00008056"/>
    </source>
</evidence>
<dbReference type="SUPFAM" id="SSF51197">
    <property type="entry name" value="Clavaminate synthase-like"/>
    <property type="match status" value="1"/>
</dbReference>
<dbReference type="Pfam" id="PF03171">
    <property type="entry name" value="2OG-FeII_Oxy"/>
    <property type="match status" value="1"/>
</dbReference>
<dbReference type="EMBL" id="VIEB01001137">
    <property type="protein sequence ID" value="TQD74970.1"/>
    <property type="molecule type" value="Genomic_DNA"/>
</dbReference>
<dbReference type="Gene3D" id="2.60.120.330">
    <property type="entry name" value="B-lactam Antibiotic, Isopenicillin N Synthase, Chain"/>
    <property type="match status" value="1"/>
</dbReference>
<keyword evidence="5" id="KW-0560">Oxidoreductase</keyword>
<protein>
    <recommendedName>
        <fullName evidence="6">Fe2OG dioxygenase domain-containing protein</fullName>
    </recommendedName>
</protein>
<dbReference type="InterPro" id="IPR044861">
    <property type="entry name" value="IPNS-like_FE2OG_OXY"/>
</dbReference>
<comment type="similarity">
    <text evidence="1 5">Belongs to the iron/ascorbate-dependent oxidoreductase family.</text>
</comment>
<keyword evidence="3" id="KW-0847">Vitamin C</keyword>
<organism evidence="7 8">
    <name type="scientific">Malus baccata</name>
    <name type="common">Siberian crab apple</name>
    <name type="synonym">Pyrus baccata</name>
    <dbReference type="NCBI Taxonomy" id="106549"/>
    <lineage>
        <taxon>Eukaryota</taxon>
        <taxon>Viridiplantae</taxon>
        <taxon>Streptophyta</taxon>
        <taxon>Embryophyta</taxon>
        <taxon>Tracheophyta</taxon>
        <taxon>Spermatophyta</taxon>
        <taxon>Magnoliopsida</taxon>
        <taxon>eudicotyledons</taxon>
        <taxon>Gunneridae</taxon>
        <taxon>Pentapetalae</taxon>
        <taxon>rosids</taxon>
        <taxon>fabids</taxon>
        <taxon>Rosales</taxon>
        <taxon>Rosaceae</taxon>
        <taxon>Amygdaloideae</taxon>
        <taxon>Maleae</taxon>
        <taxon>Malus</taxon>
    </lineage>
</organism>
<reference evidence="7 8" key="1">
    <citation type="journal article" date="2019" name="G3 (Bethesda)">
        <title>Sequencing of a Wild Apple (Malus baccata) Genome Unravels the Differences Between Cultivated and Wild Apple Species Regarding Disease Resistance and Cold Tolerance.</title>
        <authorList>
            <person name="Chen X."/>
        </authorList>
    </citation>
    <scope>NUCLEOTIDE SEQUENCE [LARGE SCALE GENOMIC DNA]</scope>
    <source>
        <strain evidence="8">cv. Shandingzi</strain>
        <tissue evidence="7">Leaves</tissue>
    </source>
</reference>
<dbReference type="PANTHER" id="PTHR47991">
    <property type="entry name" value="OXOGLUTARATE/IRON-DEPENDENT DIOXYGENASE"/>
    <property type="match status" value="1"/>
</dbReference>
<dbReference type="GO" id="GO:0046872">
    <property type="term" value="F:metal ion binding"/>
    <property type="evidence" value="ECO:0007669"/>
    <property type="project" value="UniProtKB-KW"/>
</dbReference>
<dbReference type="InterPro" id="IPR005123">
    <property type="entry name" value="Oxoglu/Fe-dep_dioxygenase_dom"/>
</dbReference>
<name>A0A540KL94_MALBA</name>
<dbReference type="InterPro" id="IPR050295">
    <property type="entry name" value="Plant_2OG-oxidoreductases"/>
</dbReference>
<evidence type="ECO:0000259" key="6">
    <source>
        <dbReference type="PROSITE" id="PS51471"/>
    </source>
</evidence>
<evidence type="ECO:0000256" key="4">
    <source>
        <dbReference type="ARBA" id="ARBA00023004"/>
    </source>
</evidence>
<evidence type="ECO:0000256" key="3">
    <source>
        <dbReference type="ARBA" id="ARBA00022896"/>
    </source>
</evidence>
<evidence type="ECO:0000256" key="5">
    <source>
        <dbReference type="RuleBase" id="RU003682"/>
    </source>
</evidence>
<comment type="caution">
    <text evidence="7">The sequence shown here is derived from an EMBL/GenBank/DDBJ whole genome shotgun (WGS) entry which is preliminary data.</text>
</comment>
<dbReference type="GO" id="GO:0031418">
    <property type="term" value="F:L-ascorbic acid binding"/>
    <property type="evidence" value="ECO:0007669"/>
    <property type="project" value="UniProtKB-KW"/>
</dbReference>
<keyword evidence="8" id="KW-1185">Reference proteome</keyword>
<dbReference type="FunFam" id="2.60.120.330:FF:000079">
    <property type="entry name" value="Protein SRG1"/>
    <property type="match status" value="1"/>
</dbReference>
<accession>A0A540KL94</accession>
<dbReference type="InterPro" id="IPR026992">
    <property type="entry name" value="DIOX_N"/>
</dbReference>
<dbReference type="AlphaFoldDB" id="A0A540KL94"/>
<keyword evidence="2 5" id="KW-0479">Metal-binding</keyword>
<evidence type="ECO:0000313" key="7">
    <source>
        <dbReference type="EMBL" id="TQD74970.1"/>
    </source>
</evidence>
<proteinExistence type="inferred from homology"/>
<keyword evidence="4 5" id="KW-0408">Iron</keyword>
<feature type="domain" description="Fe2OG dioxygenase" evidence="6">
    <location>
        <begin position="167"/>
        <end position="267"/>
    </location>
</feature>
<dbReference type="GO" id="GO:0016491">
    <property type="term" value="F:oxidoreductase activity"/>
    <property type="evidence" value="ECO:0007669"/>
    <property type="project" value="UniProtKB-KW"/>
</dbReference>
<dbReference type="Pfam" id="PF14226">
    <property type="entry name" value="DIOX_N"/>
    <property type="match status" value="1"/>
</dbReference>